<sequence length="194" mass="23180">MPYREKSLREFANRADFTFSETDDHGLHRYLGDFRLANRGRRRTVSNVLRKQDGLLEQDAYVFDYSYRDFGNKHTTRQTVFFLQSQRLTLPSIDMQPESILHKMGELFGFHDIDFLRFPKFSKQYRLVGEDEDYIRHHFTDEVLNYFTLNKGWSVEGIGYYLIVYKKGMLLPAEEIMQLFQRGMTVYQLFRAPA</sequence>
<accession>A0A2S6IBD6</accession>
<evidence type="ECO:0000313" key="2">
    <source>
        <dbReference type="Proteomes" id="UP000237662"/>
    </source>
</evidence>
<dbReference type="Proteomes" id="UP000237662">
    <property type="component" value="Unassembled WGS sequence"/>
</dbReference>
<dbReference type="AlphaFoldDB" id="A0A2S6IBD6"/>
<reference evidence="1 2" key="1">
    <citation type="submission" date="2018-02" db="EMBL/GenBank/DDBJ databases">
        <title>Genomic Encyclopedia of Archaeal and Bacterial Type Strains, Phase II (KMG-II): from individual species to whole genera.</title>
        <authorList>
            <person name="Goeker M."/>
        </authorList>
    </citation>
    <scope>NUCLEOTIDE SEQUENCE [LARGE SCALE GENOMIC DNA]</scope>
    <source>
        <strain evidence="1 2">DSM 29526</strain>
    </source>
</reference>
<comment type="caution">
    <text evidence="1">The sequence shown here is derived from an EMBL/GenBank/DDBJ whole genome shotgun (WGS) entry which is preliminary data.</text>
</comment>
<proteinExistence type="predicted"/>
<gene>
    <name evidence="1" type="ORF">CLV84_1793</name>
</gene>
<dbReference type="RefSeq" id="WP_104419352.1">
    <property type="nucleotide sequence ID" value="NZ_PTJC01000005.1"/>
</dbReference>
<organism evidence="1 2">
    <name type="scientific">Neolewinella xylanilytica</name>
    <dbReference type="NCBI Taxonomy" id="1514080"/>
    <lineage>
        <taxon>Bacteria</taxon>
        <taxon>Pseudomonadati</taxon>
        <taxon>Bacteroidota</taxon>
        <taxon>Saprospiria</taxon>
        <taxon>Saprospirales</taxon>
        <taxon>Lewinellaceae</taxon>
        <taxon>Neolewinella</taxon>
    </lineage>
</organism>
<dbReference type="EMBL" id="PTJC01000005">
    <property type="protein sequence ID" value="PPK88820.1"/>
    <property type="molecule type" value="Genomic_DNA"/>
</dbReference>
<protein>
    <submittedName>
        <fullName evidence="1">Uncharacterized protein</fullName>
    </submittedName>
</protein>
<dbReference type="OrthoDB" id="1491211at2"/>
<name>A0A2S6IBD6_9BACT</name>
<evidence type="ECO:0000313" key="1">
    <source>
        <dbReference type="EMBL" id="PPK88820.1"/>
    </source>
</evidence>
<keyword evidence="2" id="KW-1185">Reference proteome</keyword>